<keyword evidence="1" id="KW-0808">Transferase</keyword>
<dbReference type="InterPro" id="IPR008928">
    <property type="entry name" value="6-hairpin_glycosidase_sf"/>
</dbReference>
<sequence>MLPVKLDHLQRLTDDTGLLEHAFGKIPRRKEGYSTDDNARALWLCIEWMRYAKRTNADEAIPLLCSLADKYLEFLIWVQGEDGRFHNNVFYNRTFEPEVPSDDCQGRTLWALAVASLDHPDERRIPTIRKVCQRGFALTSALQFPRGMAHTLSAAATLLTRMDEAQGDDVFVDWAKRELPQVVQHFAEHLCQLYATNQTPQWHWFEPTMTYANGVLPWALFGAYQVLGDEQIRSIAETSLAFLIERMTPGGVVRPIGNRGWAGPNHTSVWDQQPLEVMKLALASAKAFEVTGEVHYQAVLKQCVAWFYGENDAGQPLADPDDGGCCDGINEDGLNPNQGAESTLSYLLTEAIYHNALVEGGHSHGNHVDDAQLDAAKTRISRV</sequence>
<protein>
    <submittedName>
        <fullName evidence="1">Glycosyl transferase</fullName>
    </submittedName>
</protein>
<keyword evidence="2" id="KW-1185">Reference proteome</keyword>
<name>T0C9W5_ALIAG</name>
<dbReference type="GO" id="GO:0005975">
    <property type="term" value="P:carbohydrate metabolic process"/>
    <property type="evidence" value="ECO:0007669"/>
    <property type="project" value="InterPro"/>
</dbReference>
<gene>
    <name evidence="1" type="ORF">K1I37_00840</name>
</gene>
<evidence type="ECO:0000313" key="1">
    <source>
        <dbReference type="EMBL" id="UNO49148.1"/>
    </source>
</evidence>
<evidence type="ECO:0000313" key="2">
    <source>
        <dbReference type="Proteomes" id="UP000829401"/>
    </source>
</evidence>
<dbReference type="STRING" id="1356854.N007_02210"/>
<dbReference type="SUPFAM" id="SSF48208">
    <property type="entry name" value="Six-hairpin glycosidases"/>
    <property type="match status" value="1"/>
</dbReference>
<dbReference type="AlphaFoldDB" id="T0C9W5"/>
<organism evidence="1 2">
    <name type="scientific">Alicyclobacillus acidoterrestris (strain ATCC 49025 / DSM 3922 / CIP 106132 / NCIMB 13137 / GD3B)</name>
    <dbReference type="NCBI Taxonomy" id="1356854"/>
    <lineage>
        <taxon>Bacteria</taxon>
        <taxon>Bacillati</taxon>
        <taxon>Bacillota</taxon>
        <taxon>Bacilli</taxon>
        <taxon>Bacillales</taxon>
        <taxon>Alicyclobacillaceae</taxon>
        <taxon>Alicyclobacillus</taxon>
    </lineage>
</organism>
<dbReference type="eggNOG" id="COG1331">
    <property type="taxonomic scope" value="Bacteria"/>
</dbReference>
<proteinExistence type="predicted"/>
<dbReference type="EMBL" id="CP080467">
    <property type="protein sequence ID" value="UNO49148.1"/>
    <property type="molecule type" value="Genomic_DNA"/>
</dbReference>
<accession>T0C9W5</accession>
<dbReference type="GO" id="GO:0016740">
    <property type="term" value="F:transferase activity"/>
    <property type="evidence" value="ECO:0007669"/>
    <property type="project" value="UniProtKB-KW"/>
</dbReference>
<accession>A0A9E7CW61</accession>
<dbReference type="Proteomes" id="UP000829401">
    <property type="component" value="Chromosome"/>
</dbReference>
<dbReference type="KEGG" id="aaco:K1I37_00840"/>
<reference evidence="2" key="1">
    <citation type="journal article" date="2022" name="G3 (Bethesda)">
        <title>Unveiling the complete genome sequence of Alicyclobacillus acidoterrestris DSM 3922T, a taint-producing strain.</title>
        <authorList>
            <person name="Leonardo I.C."/>
            <person name="Barreto Crespo M.T."/>
            <person name="Gaspar F.B."/>
        </authorList>
    </citation>
    <scope>NUCLEOTIDE SEQUENCE [LARGE SCALE GENOMIC DNA]</scope>
    <source>
        <strain evidence="2">DSM 3922</strain>
    </source>
</reference>
<dbReference type="RefSeq" id="WP_021294948.1">
    <property type="nucleotide sequence ID" value="NZ_AURB01000024.1"/>
</dbReference>